<name>A0A6A6GUN7_VIRVR</name>
<evidence type="ECO:0000313" key="2">
    <source>
        <dbReference type="EMBL" id="KAF2229003.1"/>
    </source>
</evidence>
<dbReference type="AlphaFoldDB" id="A0A6A6GUN7"/>
<sequence length="367" mass="39489">MSLSSTQDSGSISSSQNDHLSQPSSAAGLFPAVLSEHPPVIRPSMALPSLFGGPCLHEDENRHSRHWSCCYAVGDDGQLSIGETAPKLDAIKHIGESHQQMMTRLKPYSLSACRLNVTSSNKLTKLSGVWIKGATRDVILTVSHFKRDDNPKILASAGNTKAEVVTTACGDWVATPPVECELFYDYKDPGGERDFAIFVPCTSKSARSPAQSIPIGTLFADAKVSSDIVLSIGYNTLPTAAEKDHPNANVQNCRCISCWYASGNAISQKFSCSIDAPTEQILTPGCRSISVGKWVQAQDQQRACHTVTGWYGISGAGMYTPDEQGNIRLVALYQCGIFNGSDCDKNGAVTITADVLRCLHEVDVMDL</sequence>
<accession>A0A6A6GUN7</accession>
<proteinExistence type="predicted"/>
<organism evidence="2 3">
    <name type="scientific">Viridothelium virens</name>
    <name type="common">Speckled blister lichen</name>
    <name type="synonym">Trypethelium virens</name>
    <dbReference type="NCBI Taxonomy" id="1048519"/>
    <lineage>
        <taxon>Eukaryota</taxon>
        <taxon>Fungi</taxon>
        <taxon>Dikarya</taxon>
        <taxon>Ascomycota</taxon>
        <taxon>Pezizomycotina</taxon>
        <taxon>Dothideomycetes</taxon>
        <taxon>Dothideomycetes incertae sedis</taxon>
        <taxon>Trypetheliales</taxon>
        <taxon>Trypetheliaceae</taxon>
        <taxon>Viridothelium</taxon>
    </lineage>
</organism>
<dbReference type="Proteomes" id="UP000800092">
    <property type="component" value="Unassembled WGS sequence"/>
</dbReference>
<evidence type="ECO:0000313" key="3">
    <source>
        <dbReference type="Proteomes" id="UP000800092"/>
    </source>
</evidence>
<evidence type="ECO:0000256" key="1">
    <source>
        <dbReference type="SAM" id="MobiDB-lite"/>
    </source>
</evidence>
<dbReference type="EMBL" id="ML991880">
    <property type="protein sequence ID" value="KAF2229003.1"/>
    <property type="molecule type" value="Genomic_DNA"/>
</dbReference>
<feature type="region of interest" description="Disordered" evidence="1">
    <location>
        <begin position="1"/>
        <end position="24"/>
    </location>
</feature>
<protein>
    <submittedName>
        <fullName evidence="2">Uncharacterized protein</fullName>
    </submittedName>
</protein>
<dbReference type="OrthoDB" id="3952058at2759"/>
<keyword evidence="3" id="KW-1185">Reference proteome</keyword>
<feature type="compositionally biased region" description="Low complexity" evidence="1">
    <location>
        <begin position="1"/>
        <end position="15"/>
    </location>
</feature>
<gene>
    <name evidence="2" type="ORF">EV356DRAFT_571468</name>
</gene>
<reference evidence="2" key="1">
    <citation type="journal article" date="2020" name="Stud. Mycol.">
        <title>101 Dothideomycetes genomes: a test case for predicting lifestyles and emergence of pathogens.</title>
        <authorList>
            <person name="Haridas S."/>
            <person name="Albert R."/>
            <person name="Binder M."/>
            <person name="Bloem J."/>
            <person name="Labutti K."/>
            <person name="Salamov A."/>
            <person name="Andreopoulos B."/>
            <person name="Baker S."/>
            <person name="Barry K."/>
            <person name="Bills G."/>
            <person name="Bluhm B."/>
            <person name="Cannon C."/>
            <person name="Castanera R."/>
            <person name="Culley D."/>
            <person name="Daum C."/>
            <person name="Ezra D."/>
            <person name="Gonzalez J."/>
            <person name="Henrissat B."/>
            <person name="Kuo A."/>
            <person name="Liang C."/>
            <person name="Lipzen A."/>
            <person name="Lutzoni F."/>
            <person name="Magnuson J."/>
            <person name="Mondo S."/>
            <person name="Nolan M."/>
            <person name="Ohm R."/>
            <person name="Pangilinan J."/>
            <person name="Park H.-J."/>
            <person name="Ramirez L."/>
            <person name="Alfaro M."/>
            <person name="Sun H."/>
            <person name="Tritt A."/>
            <person name="Yoshinaga Y."/>
            <person name="Zwiers L.-H."/>
            <person name="Turgeon B."/>
            <person name="Goodwin S."/>
            <person name="Spatafora J."/>
            <person name="Crous P."/>
            <person name="Grigoriev I."/>
        </authorList>
    </citation>
    <scope>NUCLEOTIDE SEQUENCE</scope>
    <source>
        <strain evidence="2">Tuck. ex Michener</strain>
    </source>
</reference>